<dbReference type="PROSITE" id="PS51671">
    <property type="entry name" value="ACT"/>
    <property type="match status" value="1"/>
</dbReference>
<feature type="non-terminal residue" evidence="2">
    <location>
        <position position="1"/>
    </location>
</feature>
<comment type="caution">
    <text evidence="2">The sequence shown here is derived from an EMBL/GenBank/DDBJ whole genome shotgun (WGS) entry which is preliminary data.</text>
</comment>
<dbReference type="InterPro" id="IPR002912">
    <property type="entry name" value="ACT_dom"/>
</dbReference>
<dbReference type="Pfam" id="PF13291">
    <property type="entry name" value="ACT_4"/>
    <property type="match status" value="1"/>
</dbReference>
<dbReference type="Gene3D" id="3.30.70.260">
    <property type="match status" value="1"/>
</dbReference>
<dbReference type="SUPFAM" id="SSF55021">
    <property type="entry name" value="ACT-like"/>
    <property type="match status" value="1"/>
</dbReference>
<gene>
    <name evidence="2" type="ORF">FNZ23_21055</name>
</gene>
<dbReference type="InterPro" id="IPR045865">
    <property type="entry name" value="ACT-like_dom_sf"/>
</dbReference>
<feature type="domain" description="ACT" evidence="1">
    <location>
        <begin position="47"/>
        <end position="121"/>
    </location>
</feature>
<protein>
    <submittedName>
        <fullName evidence="2">Bifunctional (P)ppGpp synthetase/guanosine-3',5'-bis(Diphosphate) 3'-pyrophosphohydrolase</fullName>
    </submittedName>
</protein>
<evidence type="ECO:0000313" key="3">
    <source>
        <dbReference type="Proteomes" id="UP000320888"/>
    </source>
</evidence>
<proteinExistence type="predicted"/>
<evidence type="ECO:0000259" key="1">
    <source>
        <dbReference type="PROSITE" id="PS51671"/>
    </source>
</evidence>
<evidence type="ECO:0000313" key="2">
    <source>
        <dbReference type="EMBL" id="TSB35430.1"/>
    </source>
</evidence>
<sequence length="130" mass="13652">GPRRAVHRPFGCRGGVPSPGEGAALVAVAHAASPVPPAPSVHGCRVTLRAEAFSRPHLLADLTEAIAVQGAAVVAAAVEPPYEQRVRHTYTLRLPDAAALPALLRAMRQVPGVYDVTRDGRPRRAPAPRP</sequence>
<keyword evidence="3" id="KW-1185">Reference proteome</keyword>
<reference evidence="2 3" key="1">
    <citation type="submission" date="2019-07" db="EMBL/GenBank/DDBJ databases">
        <title>Draft genome for Streptomyces benahoarensis MZ03-48.</title>
        <authorList>
            <person name="Gonzalez-Pimentel J.L."/>
        </authorList>
    </citation>
    <scope>NUCLEOTIDE SEQUENCE [LARGE SCALE GENOMIC DNA]</scope>
    <source>
        <strain evidence="2 3">MZ03-48</strain>
    </source>
</reference>
<accession>A0A553Z1S7</accession>
<dbReference type="EMBL" id="VKLS01000311">
    <property type="protein sequence ID" value="TSB35430.1"/>
    <property type="molecule type" value="Genomic_DNA"/>
</dbReference>
<dbReference type="AlphaFoldDB" id="A0A553Z1S7"/>
<dbReference type="Proteomes" id="UP000320888">
    <property type="component" value="Unassembled WGS sequence"/>
</dbReference>
<dbReference type="RefSeq" id="WP_349628716.1">
    <property type="nucleotide sequence ID" value="NZ_VKLS01000311.1"/>
</dbReference>
<organism evidence="2 3">
    <name type="scientific">Streptomyces benahoarensis</name>
    <dbReference type="NCBI Taxonomy" id="2595054"/>
    <lineage>
        <taxon>Bacteria</taxon>
        <taxon>Bacillati</taxon>
        <taxon>Actinomycetota</taxon>
        <taxon>Actinomycetes</taxon>
        <taxon>Kitasatosporales</taxon>
        <taxon>Streptomycetaceae</taxon>
        <taxon>Streptomyces</taxon>
    </lineage>
</organism>
<name>A0A553Z1S7_9ACTN</name>
<keyword evidence="2" id="KW-0378">Hydrolase</keyword>
<dbReference type="GO" id="GO:0016787">
    <property type="term" value="F:hydrolase activity"/>
    <property type="evidence" value="ECO:0007669"/>
    <property type="project" value="UniProtKB-KW"/>
</dbReference>